<dbReference type="CDD" id="cd08417">
    <property type="entry name" value="PBP2_Nitroaromatics_like"/>
    <property type="match status" value="1"/>
</dbReference>
<organism evidence="6 7">
    <name type="scientific">Variovorax robiniae</name>
    <dbReference type="NCBI Taxonomy" id="1836199"/>
    <lineage>
        <taxon>Bacteria</taxon>
        <taxon>Pseudomonadati</taxon>
        <taxon>Pseudomonadota</taxon>
        <taxon>Betaproteobacteria</taxon>
        <taxon>Burkholderiales</taxon>
        <taxon>Comamonadaceae</taxon>
        <taxon>Variovorax</taxon>
    </lineage>
</organism>
<dbReference type="InterPro" id="IPR005119">
    <property type="entry name" value="LysR_subst-bd"/>
</dbReference>
<dbReference type="EMBL" id="JBBKZS010000006">
    <property type="protein sequence ID" value="MEJ8856254.1"/>
    <property type="molecule type" value="Genomic_DNA"/>
</dbReference>
<comment type="caution">
    <text evidence="6">The sequence shown here is derived from an EMBL/GenBank/DDBJ whole genome shotgun (WGS) entry which is preliminary data.</text>
</comment>
<dbReference type="Proteomes" id="UP001367030">
    <property type="component" value="Unassembled WGS sequence"/>
</dbReference>
<dbReference type="PANTHER" id="PTHR30118:SF15">
    <property type="entry name" value="TRANSCRIPTIONAL REGULATORY PROTEIN"/>
    <property type="match status" value="1"/>
</dbReference>
<evidence type="ECO:0000256" key="4">
    <source>
        <dbReference type="ARBA" id="ARBA00023163"/>
    </source>
</evidence>
<dbReference type="PROSITE" id="PS50931">
    <property type="entry name" value="HTH_LYSR"/>
    <property type="match status" value="1"/>
</dbReference>
<accession>A0ABU8X991</accession>
<evidence type="ECO:0000256" key="1">
    <source>
        <dbReference type="ARBA" id="ARBA00009437"/>
    </source>
</evidence>
<evidence type="ECO:0000313" key="7">
    <source>
        <dbReference type="Proteomes" id="UP001367030"/>
    </source>
</evidence>
<dbReference type="InterPro" id="IPR000847">
    <property type="entry name" value="LysR_HTH_N"/>
</dbReference>
<dbReference type="Gene3D" id="3.40.190.10">
    <property type="entry name" value="Periplasmic binding protein-like II"/>
    <property type="match status" value="2"/>
</dbReference>
<keyword evidence="3" id="KW-0238">DNA-binding</keyword>
<dbReference type="Pfam" id="PF03466">
    <property type="entry name" value="LysR_substrate"/>
    <property type="match status" value="1"/>
</dbReference>
<evidence type="ECO:0000256" key="3">
    <source>
        <dbReference type="ARBA" id="ARBA00023125"/>
    </source>
</evidence>
<dbReference type="Pfam" id="PF00126">
    <property type="entry name" value="HTH_1"/>
    <property type="match status" value="1"/>
</dbReference>
<proteinExistence type="inferred from homology"/>
<dbReference type="PANTHER" id="PTHR30118">
    <property type="entry name" value="HTH-TYPE TRANSCRIPTIONAL REGULATOR LEUO-RELATED"/>
    <property type="match status" value="1"/>
</dbReference>
<dbReference type="Gene3D" id="1.10.10.10">
    <property type="entry name" value="Winged helix-like DNA-binding domain superfamily/Winged helix DNA-binding domain"/>
    <property type="match status" value="1"/>
</dbReference>
<feature type="domain" description="HTH lysR-type" evidence="5">
    <location>
        <begin position="6"/>
        <end position="63"/>
    </location>
</feature>
<dbReference type="InterPro" id="IPR037402">
    <property type="entry name" value="YidZ_PBP2"/>
</dbReference>
<dbReference type="SUPFAM" id="SSF53850">
    <property type="entry name" value="Periplasmic binding protein-like II"/>
    <property type="match status" value="1"/>
</dbReference>
<sequence>MSLRALDLNLLTLFDAIYKARSLTRAAENAAMSQPAMSRALARMRHQFKDPLFLRDGRSISPTPRADELALSIDRILRDVGDTLAARPAFDPAKSTREFNLMLTDYGETVLLPPLMEKLESLNSTARINVIAQNHAEARELLHFGKVDFYLWASPIPDKGFRSQLVIEEELWCLVRGNGKERRRRLTLDQYLRLPHIVLDWPGWQGPRPIEKFLQDRGLKRDEYLSVPTFFDMPLVVARTALVSTMPSRMAQGFAATHALQCFKAPLDGLEVPVHLLWHSRQDSDPAHRWMRELLVDLCAHV</sequence>
<keyword evidence="7" id="KW-1185">Reference proteome</keyword>
<gene>
    <name evidence="6" type="ORF">WKW79_16865</name>
</gene>
<name>A0ABU8X991_9BURK</name>
<comment type="similarity">
    <text evidence="1">Belongs to the LysR transcriptional regulatory family.</text>
</comment>
<dbReference type="RefSeq" id="WP_340336322.1">
    <property type="nucleotide sequence ID" value="NZ_JBBKZS010000006.1"/>
</dbReference>
<dbReference type="SUPFAM" id="SSF46785">
    <property type="entry name" value="Winged helix' DNA-binding domain"/>
    <property type="match status" value="1"/>
</dbReference>
<keyword evidence="4" id="KW-0804">Transcription</keyword>
<protein>
    <submittedName>
        <fullName evidence="6">LysR family transcriptional regulator</fullName>
    </submittedName>
</protein>
<dbReference type="InterPro" id="IPR036388">
    <property type="entry name" value="WH-like_DNA-bd_sf"/>
</dbReference>
<dbReference type="InterPro" id="IPR036390">
    <property type="entry name" value="WH_DNA-bd_sf"/>
</dbReference>
<evidence type="ECO:0000256" key="2">
    <source>
        <dbReference type="ARBA" id="ARBA00023015"/>
    </source>
</evidence>
<reference evidence="6 7" key="1">
    <citation type="submission" date="2024-03" db="EMBL/GenBank/DDBJ databases">
        <title>Novel species of the genus Variovorax.</title>
        <authorList>
            <person name="Liu Q."/>
            <person name="Xin Y.-H."/>
        </authorList>
    </citation>
    <scope>NUCLEOTIDE SEQUENCE [LARGE SCALE GENOMIC DNA]</scope>
    <source>
        <strain evidence="6 7">KACC 18901</strain>
    </source>
</reference>
<keyword evidence="2" id="KW-0805">Transcription regulation</keyword>
<evidence type="ECO:0000259" key="5">
    <source>
        <dbReference type="PROSITE" id="PS50931"/>
    </source>
</evidence>
<dbReference type="InterPro" id="IPR050389">
    <property type="entry name" value="LysR-type_TF"/>
</dbReference>
<dbReference type="PRINTS" id="PR00039">
    <property type="entry name" value="HTHLYSR"/>
</dbReference>
<evidence type="ECO:0000313" key="6">
    <source>
        <dbReference type="EMBL" id="MEJ8856254.1"/>
    </source>
</evidence>